<sequence>MRTNGRIFEWVSAHLERRERCDLYHAALEVCLGSEAFVIEMAPVWSLDDPDRGVVCEGPVGLGWLGRSRMFRYEVHCWRNGVIPDVDEAVDSPQRLSTDPGRAQRLLALLPSFPNATWGRDDLGAGEMWNSNSLVSWLLASSGHDMNTLEPPAHGRAPGWAAGLVVASRVVSTPGP</sequence>
<reference evidence="1 2" key="1">
    <citation type="submission" date="2020-07" db="EMBL/GenBank/DDBJ databases">
        <title>Sequencing the genomes of 1000 actinobacteria strains.</title>
        <authorList>
            <person name="Klenk H.-P."/>
        </authorList>
    </citation>
    <scope>NUCLEOTIDE SEQUENCE [LARGE SCALE GENOMIC DNA]</scope>
    <source>
        <strain evidence="1 2">DSM 21349</strain>
    </source>
</reference>
<keyword evidence="2" id="KW-1185">Reference proteome</keyword>
<evidence type="ECO:0000313" key="1">
    <source>
        <dbReference type="EMBL" id="MBA8804830.1"/>
    </source>
</evidence>
<gene>
    <name evidence="1" type="ORF">FB382_003121</name>
</gene>
<name>A0A7W3J270_9ACTN</name>
<protein>
    <submittedName>
        <fullName evidence="1">Uncharacterized protein</fullName>
    </submittedName>
</protein>
<dbReference type="RefSeq" id="WP_343055633.1">
    <property type="nucleotide sequence ID" value="NZ_JACGXA010000001.1"/>
</dbReference>
<accession>A0A7W3J270</accession>
<evidence type="ECO:0000313" key="2">
    <source>
        <dbReference type="Proteomes" id="UP000580910"/>
    </source>
</evidence>
<proteinExistence type="predicted"/>
<dbReference type="EMBL" id="JACGXA010000001">
    <property type="protein sequence ID" value="MBA8804830.1"/>
    <property type="molecule type" value="Genomic_DNA"/>
</dbReference>
<dbReference type="Proteomes" id="UP000580910">
    <property type="component" value="Unassembled WGS sequence"/>
</dbReference>
<comment type="caution">
    <text evidence="1">The sequence shown here is derived from an EMBL/GenBank/DDBJ whole genome shotgun (WGS) entry which is preliminary data.</text>
</comment>
<dbReference type="AlphaFoldDB" id="A0A7W3J270"/>
<organism evidence="1 2">
    <name type="scientific">Nocardioides ginsengisegetis</name>
    <dbReference type="NCBI Taxonomy" id="661491"/>
    <lineage>
        <taxon>Bacteria</taxon>
        <taxon>Bacillati</taxon>
        <taxon>Actinomycetota</taxon>
        <taxon>Actinomycetes</taxon>
        <taxon>Propionibacteriales</taxon>
        <taxon>Nocardioidaceae</taxon>
        <taxon>Nocardioides</taxon>
    </lineage>
</organism>